<name>A0A497EQ00_9CREN</name>
<gene>
    <name evidence="1" type="ORF">DRJ33_08745</name>
</gene>
<dbReference type="InterPro" id="IPR016181">
    <property type="entry name" value="Acyl_CoA_acyltransferase"/>
</dbReference>
<evidence type="ECO:0000313" key="2">
    <source>
        <dbReference type="Proteomes" id="UP000272051"/>
    </source>
</evidence>
<dbReference type="SUPFAM" id="SSF55729">
    <property type="entry name" value="Acyl-CoA N-acyltransferases (Nat)"/>
    <property type="match status" value="1"/>
</dbReference>
<dbReference type="Proteomes" id="UP000272051">
    <property type="component" value="Unassembled WGS sequence"/>
</dbReference>
<reference evidence="1 2" key="1">
    <citation type="submission" date="2018-06" db="EMBL/GenBank/DDBJ databases">
        <title>Extensive metabolic versatility and redundancy in microbially diverse, dynamic hydrothermal sediments.</title>
        <authorList>
            <person name="Dombrowski N."/>
            <person name="Teske A."/>
            <person name="Baker B.J."/>
        </authorList>
    </citation>
    <scope>NUCLEOTIDE SEQUENCE [LARGE SCALE GENOMIC DNA]</scope>
    <source>
        <strain evidence="1">B34_G17</strain>
    </source>
</reference>
<dbReference type="EMBL" id="QMQX01000238">
    <property type="protein sequence ID" value="RLE48770.1"/>
    <property type="molecule type" value="Genomic_DNA"/>
</dbReference>
<sequence>MSTSLPASMERKFSVKLRYRLFKEARLSNELLFSALPSKEDLWSLSQKGVDVYSFPVRTFLGEHLDLANLNADVVVWMDNVALLKLYSFDHWWKSIGKKTRNMVRKAERQGVIVEILTEYSDEIAEGLWRIYNETPIRQDRWFKGYGKPKEYFKRWKPPNPNEAEVLGAFWRGQLIGFLTLVYGDKVAMISQILSMIKHFDKAPNNALIAKAVKRCCERGMEFLIYARMGNHPSLDKFKESNGFVKYLLPRCYVPLTRRGFISLKLKLYGYPQDRAPEALKKLLIPAYNALSRKLRL</sequence>
<dbReference type="AlphaFoldDB" id="A0A497EQ00"/>
<evidence type="ECO:0008006" key="3">
    <source>
        <dbReference type="Google" id="ProtNLM"/>
    </source>
</evidence>
<organism evidence="1 2">
    <name type="scientific">Thermoproteota archaeon</name>
    <dbReference type="NCBI Taxonomy" id="2056631"/>
    <lineage>
        <taxon>Archaea</taxon>
        <taxon>Thermoproteota</taxon>
    </lineage>
</organism>
<evidence type="ECO:0000313" key="1">
    <source>
        <dbReference type="EMBL" id="RLE48770.1"/>
    </source>
</evidence>
<comment type="caution">
    <text evidence="1">The sequence shown here is derived from an EMBL/GenBank/DDBJ whole genome shotgun (WGS) entry which is preliminary data.</text>
</comment>
<accession>A0A497EQ00</accession>
<dbReference type="Gene3D" id="3.40.630.30">
    <property type="match status" value="1"/>
</dbReference>
<proteinExistence type="predicted"/>
<protein>
    <recommendedName>
        <fullName evidence="3">N-acetyltransferase domain-containing protein</fullName>
    </recommendedName>
</protein>